<dbReference type="Proteomes" id="UP000278566">
    <property type="component" value="Unassembled WGS sequence"/>
</dbReference>
<evidence type="ECO:0000313" key="2">
    <source>
        <dbReference type="Proteomes" id="UP000278566"/>
    </source>
</evidence>
<dbReference type="RefSeq" id="WP_125065225.1">
    <property type="nucleotide sequence ID" value="NZ_RRZO01000027.1"/>
</dbReference>
<dbReference type="EMBL" id="RRZO01000027">
    <property type="protein sequence ID" value="RRN50892.1"/>
    <property type="molecule type" value="Genomic_DNA"/>
</dbReference>
<sequence length="29" mass="3195">MLTCCNLHTGKGLTDVNPRFSLFLPCILS</sequence>
<proteinExistence type="predicted"/>
<evidence type="ECO:0000313" key="1">
    <source>
        <dbReference type="EMBL" id="RRN50892.1"/>
    </source>
</evidence>
<name>A0A3R8N0X5_STRSU</name>
<accession>A0A3R8N0X5</accession>
<organism evidence="1 2">
    <name type="scientific">Streptococcus suis</name>
    <dbReference type="NCBI Taxonomy" id="1307"/>
    <lineage>
        <taxon>Bacteria</taxon>
        <taxon>Bacillati</taxon>
        <taxon>Bacillota</taxon>
        <taxon>Bacilli</taxon>
        <taxon>Lactobacillales</taxon>
        <taxon>Streptococcaceae</taxon>
        <taxon>Streptococcus</taxon>
    </lineage>
</organism>
<gene>
    <name evidence="1" type="ORF">EI220_05975</name>
</gene>
<dbReference type="AlphaFoldDB" id="A0A3R8N0X5"/>
<comment type="caution">
    <text evidence="1">The sequence shown here is derived from an EMBL/GenBank/DDBJ whole genome shotgun (WGS) entry which is preliminary data.</text>
</comment>
<protein>
    <submittedName>
        <fullName evidence="1">Uncharacterized protein</fullName>
    </submittedName>
</protein>
<reference evidence="1 2" key="1">
    <citation type="submission" date="2018-11" db="EMBL/GenBank/DDBJ databases">
        <title>Changes in penicillin susceptibility of Streptococcus suis isolates by amino acid alterations in the penicillin-binding protein.</title>
        <authorList>
            <person name="Niemann L."/>
            <person name="Eichhorn I."/>
        </authorList>
    </citation>
    <scope>NUCLEOTIDE SEQUENCE [LARGE SCALE GENOMIC DNA]</scope>
    <source>
        <strain evidence="1 2">IMT40738</strain>
    </source>
</reference>